<dbReference type="STRING" id="1442371.A0A0D2JV43"/>
<dbReference type="RefSeq" id="XP_016628517.1">
    <property type="nucleotide sequence ID" value="XM_016780274.1"/>
</dbReference>
<evidence type="ECO:0000256" key="2">
    <source>
        <dbReference type="SAM" id="SignalP"/>
    </source>
</evidence>
<evidence type="ECO:0000256" key="1">
    <source>
        <dbReference type="SAM" id="MobiDB-lite"/>
    </source>
</evidence>
<dbReference type="GeneID" id="27715526"/>
<feature type="signal peptide" evidence="2">
    <location>
        <begin position="1"/>
        <end position="19"/>
    </location>
</feature>
<dbReference type="Proteomes" id="UP000053411">
    <property type="component" value="Unassembled WGS sequence"/>
</dbReference>
<evidence type="ECO:0000313" key="3">
    <source>
        <dbReference type="EMBL" id="KIX94394.1"/>
    </source>
</evidence>
<keyword evidence="4" id="KW-1185">Reference proteome</keyword>
<dbReference type="AlphaFoldDB" id="A0A0D2JV43"/>
<dbReference type="OrthoDB" id="4776947at2759"/>
<feature type="region of interest" description="Disordered" evidence="1">
    <location>
        <begin position="139"/>
        <end position="159"/>
    </location>
</feature>
<reference evidence="3 4" key="1">
    <citation type="submission" date="2015-01" db="EMBL/GenBank/DDBJ databases">
        <title>The Genome Sequence of Fonsecaea multimorphosa CBS 102226.</title>
        <authorList>
            <consortium name="The Broad Institute Genomics Platform"/>
            <person name="Cuomo C."/>
            <person name="de Hoog S."/>
            <person name="Gorbushina A."/>
            <person name="Stielow B."/>
            <person name="Teixiera M."/>
            <person name="Abouelleil A."/>
            <person name="Chapman S.B."/>
            <person name="Priest M."/>
            <person name="Young S.K."/>
            <person name="Wortman J."/>
            <person name="Nusbaum C."/>
            <person name="Birren B."/>
        </authorList>
    </citation>
    <scope>NUCLEOTIDE SEQUENCE [LARGE SCALE GENOMIC DNA]</scope>
    <source>
        <strain evidence="3 4">CBS 102226</strain>
    </source>
</reference>
<dbReference type="EMBL" id="KN848087">
    <property type="protein sequence ID" value="KIX94394.1"/>
    <property type="molecule type" value="Genomic_DNA"/>
</dbReference>
<feature type="chain" id="PRO_5002245185" description="Extracellular membrane protein CFEM domain-containing protein" evidence="2">
    <location>
        <begin position="20"/>
        <end position="185"/>
    </location>
</feature>
<gene>
    <name evidence="3" type="ORF">Z520_09780</name>
</gene>
<proteinExistence type="predicted"/>
<evidence type="ECO:0008006" key="5">
    <source>
        <dbReference type="Google" id="ProtNLM"/>
    </source>
</evidence>
<name>A0A0D2JV43_9EURO</name>
<evidence type="ECO:0000313" key="4">
    <source>
        <dbReference type="Proteomes" id="UP000053411"/>
    </source>
</evidence>
<protein>
    <recommendedName>
        <fullName evidence="5">Extracellular membrane protein CFEM domain-containing protein</fullName>
    </recommendedName>
</protein>
<keyword evidence="2" id="KW-0732">Signal</keyword>
<accession>A0A0D2JV43</accession>
<sequence length="185" mass="17771">MKTSLLLQFVALAVRVVLADIPPACLLSAVNTQDQPGNLSSICGNEATDVQKAIASMCSGNAVSVAQSAFISTCSVAGSSVAPYTASSSSNKTSHTSTAAGTFVYTTAVYNSDCSCTTTIVTSATTGAAVSTGLASATPTGGSSGASGSNSAGGTSATGNAAADNKQVGSFVAAVIAIAGVVAVL</sequence>
<dbReference type="VEuPathDB" id="FungiDB:Z520_09780"/>
<organism evidence="3 4">
    <name type="scientific">Fonsecaea multimorphosa CBS 102226</name>
    <dbReference type="NCBI Taxonomy" id="1442371"/>
    <lineage>
        <taxon>Eukaryota</taxon>
        <taxon>Fungi</taxon>
        <taxon>Dikarya</taxon>
        <taxon>Ascomycota</taxon>
        <taxon>Pezizomycotina</taxon>
        <taxon>Eurotiomycetes</taxon>
        <taxon>Chaetothyriomycetidae</taxon>
        <taxon>Chaetothyriales</taxon>
        <taxon>Herpotrichiellaceae</taxon>
        <taxon>Fonsecaea</taxon>
    </lineage>
</organism>